<feature type="compositionally biased region" description="Low complexity" evidence="1">
    <location>
        <begin position="76"/>
        <end position="87"/>
    </location>
</feature>
<comment type="caution">
    <text evidence="3">The sequence shown here is derived from an EMBL/GenBank/DDBJ whole genome shotgun (WGS) entry which is preliminary data.</text>
</comment>
<organism evidence="3 4">
    <name type="scientific">Deinococcus hohokamensis</name>
    <dbReference type="NCBI Taxonomy" id="309883"/>
    <lineage>
        <taxon>Bacteria</taxon>
        <taxon>Thermotogati</taxon>
        <taxon>Deinococcota</taxon>
        <taxon>Deinococci</taxon>
        <taxon>Deinococcales</taxon>
        <taxon>Deinococcaceae</taxon>
        <taxon>Deinococcus</taxon>
    </lineage>
</organism>
<reference evidence="4" key="1">
    <citation type="journal article" date="2019" name="Int. J. Syst. Evol. Microbiol.">
        <title>The Global Catalogue of Microorganisms (GCM) 10K type strain sequencing project: providing services to taxonomists for standard genome sequencing and annotation.</title>
        <authorList>
            <consortium name="The Broad Institute Genomics Platform"/>
            <consortium name="The Broad Institute Genome Sequencing Center for Infectious Disease"/>
            <person name="Wu L."/>
            <person name="Ma J."/>
        </authorList>
    </citation>
    <scope>NUCLEOTIDE SEQUENCE [LARGE SCALE GENOMIC DNA]</scope>
    <source>
        <strain evidence="4">CCUG 55995</strain>
    </source>
</reference>
<dbReference type="Proteomes" id="UP001595952">
    <property type="component" value="Unassembled WGS sequence"/>
</dbReference>
<feature type="transmembrane region" description="Helical" evidence="2">
    <location>
        <begin position="7"/>
        <end position="32"/>
    </location>
</feature>
<evidence type="ECO:0000313" key="3">
    <source>
        <dbReference type="EMBL" id="MFC4637355.1"/>
    </source>
</evidence>
<evidence type="ECO:0000256" key="2">
    <source>
        <dbReference type="SAM" id="Phobius"/>
    </source>
</evidence>
<feature type="compositionally biased region" description="Low complexity" evidence="1">
    <location>
        <begin position="49"/>
        <end position="64"/>
    </location>
</feature>
<proteinExistence type="predicted"/>
<accession>A0ABV9I7S0</accession>
<dbReference type="RefSeq" id="WP_380060378.1">
    <property type="nucleotide sequence ID" value="NZ_JBHSEI010000001.1"/>
</dbReference>
<keyword evidence="2" id="KW-1133">Transmembrane helix</keyword>
<feature type="region of interest" description="Disordered" evidence="1">
    <location>
        <begin position="45"/>
        <end position="87"/>
    </location>
</feature>
<name>A0ABV9I7S0_9DEIO</name>
<evidence type="ECO:0000256" key="1">
    <source>
        <dbReference type="SAM" id="MobiDB-lite"/>
    </source>
</evidence>
<sequence length="232" mass="24024">MRARGPGCGCLGCGGGSLLVLVVLGALAWFMVIRPAQDFLSSWRAPQTQSGQAPSQGGNSSNSGVVIPPLGGGQGNTNTAGGAASADAPLTRTDVQKFVRVRRDVRQALGDSFTGLQQVWTDIQNGQNPNLFQAVGVLRSAGGSIAAARSAQASALQREKLSPERYAAIRAGVNRALGLPNVDFARAAEALQRGQLPDLNSTVVAATTQEKAMVEPFRRELMTTSAAGLLGL</sequence>
<protein>
    <submittedName>
        <fullName evidence="3">Uncharacterized protein</fullName>
    </submittedName>
</protein>
<dbReference type="EMBL" id="JBHSEI010000001">
    <property type="protein sequence ID" value="MFC4637355.1"/>
    <property type="molecule type" value="Genomic_DNA"/>
</dbReference>
<keyword evidence="4" id="KW-1185">Reference proteome</keyword>
<evidence type="ECO:0000313" key="4">
    <source>
        <dbReference type="Proteomes" id="UP001595952"/>
    </source>
</evidence>
<keyword evidence="2" id="KW-0812">Transmembrane</keyword>
<gene>
    <name evidence="3" type="ORF">ACFO0D_03265</name>
</gene>
<keyword evidence="2" id="KW-0472">Membrane</keyword>